<comment type="caution">
    <text evidence="3">The sequence shown here is derived from an EMBL/GenBank/DDBJ whole genome shotgun (WGS) entry which is preliminary data.</text>
</comment>
<evidence type="ECO:0000256" key="1">
    <source>
        <dbReference type="ARBA" id="ARBA00022679"/>
    </source>
</evidence>
<protein>
    <recommendedName>
        <fullName evidence="2">N-acetyltransferase domain-containing protein</fullName>
    </recommendedName>
</protein>
<dbReference type="PANTHER" id="PTHR13947">
    <property type="entry name" value="GNAT FAMILY N-ACETYLTRANSFERASE"/>
    <property type="match status" value="1"/>
</dbReference>
<evidence type="ECO:0000259" key="2">
    <source>
        <dbReference type="PROSITE" id="PS51186"/>
    </source>
</evidence>
<organism evidence="3 4">
    <name type="scientific">Rhodanobacter denitrificans</name>
    <dbReference type="NCBI Taxonomy" id="666685"/>
    <lineage>
        <taxon>Bacteria</taxon>
        <taxon>Pseudomonadati</taxon>
        <taxon>Pseudomonadota</taxon>
        <taxon>Gammaproteobacteria</taxon>
        <taxon>Lysobacterales</taxon>
        <taxon>Rhodanobacteraceae</taxon>
        <taxon>Rhodanobacter</taxon>
    </lineage>
</organism>
<dbReference type="InterPro" id="IPR050769">
    <property type="entry name" value="NAT_camello-type"/>
</dbReference>
<dbReference type="EMBL" id="QFPO01000020">
    <property type="protein sequence ID" value="PZQ10500.1"/>
    <property type="molecule type" value="Genomic_DNA"/>
</dbReference>
<sequence length="171" mass="18920">MSAAAPGPEADDRPIRIEPFRPEWAEAFRRLNLQWLERHFSVEPADLPVLSDPKSQVIDAGGEILFALDATGAVVGTCALLAGPDGTFELSKMSVEEARHGQGIGTRLIEAAIAAFRRRGGRRLFLESSSRLAPALHLYRRNGFVQQASSHASHYRRADVYMVWRPADAER</sequence>
<name>A0A2W5MAL9_9GAMM</name>
<evidence type="ECO:0000313" key="4">
    <source>
        <dbReference type="Proteomes" id="UP000249046"/>
    </source>
</evidence>
<reference evidence="3 4" key="1">
    <citation type="submission" date="2017-08" db="EMBL/GenBank/DDBJ databases">
        <title>Infants hospitalized years apart are colonized by the same room-sourced microbial strains.</title>
        <authorList>
            <person name="Brooks B."/>
            <person name="Olm M.R."/>
            <person name="Firek B.A."/>
            <person name="Baker R."/>
            <person name="Thomas B.C."/>
            <person name="Morowitz M.J."/>
            <person name="Banfield J.F."/>
        </authorList>
    </citation>
    <scope>NUCLEOTIDE SEQUENCE [LARGE SCALE GENOMIC DNA]</scope>
    <source>
        <strain evidence="3">S2_005_003_R2_42</strain>
    </source>
</reference>
<dbReference type="AlphaFoldDB" id="A0A2W5MAL9"/>
<gene>
    <name evidence="3" type="ORF">DI564_16070</name>
</gene>
<feature type="domain" description="N-acetyltransferase" evidence="2">
    <location>
        <begin position="15"/>
        <end position="167"/>
    </location>
</feature>
<dbReference type="Pfam" id="PF00583">
    <property type="entry name" value="Acetyltransf_1"/>
    <property type="match status" value="1"/>
</dbReference>
<dbReference type="Proteomes" id="UP000249046">
    <property type="component" value="Unassembled WGS sequence"/>
</dbReference>
<dbReference type="Gene3D" id="3.40.630.30">
    <property type="match status" value="1"/>
</dbReference>
<dbReference type="SUPFAM" id="SSF55729">
    <property type="entry name" value="Acyl-CoA N-acyltransferases (Nat)"/>
    <property type="match status" value="1"/>
</dbReference>
<proteinExistence type="predicted"/>
<dbReference type="PANTHER" id="PTHR13947:SF37">
    <property type="entry name" value="LD18367P"/>
    <property type="match status" value="1"/>
</dbReference>
<evidence type="ECO:0000313" key="3">
    <source>
        <dbReference type="EMBL" id="PZQ10500.1"/>
    </source>
</evidence>
<dbReference type="CDD" id="cd04301">
    <property type="entry name" value="NAT_SF"/>
    <property type="match status" value="1"/>
</dbReference>
<keyword evidence="1" id="KW-0808">Transferase</keyword>
<dbReference type="PROSITE" id="PS51186">
    <property type="entry name" value="GNAT"/>
    <property type="match status" value="1"/>
</dbReference>
<accession>A0A2W5MAL9</accession>
<dbReference type="InterPro" id="IPR016181">
    <property type="entry name" value="Acyl_CoA_acyltransferase"/>
</dbReference>
<dbReference type="GO" id="GO:0008080">
    <property type="term" value="F:N-acetyltransferase activity"/>
    <property type="evidence" value="ECO:0007669"/>
    <property type="project" value="InterPro"/>
</dbReference>
<dbReference type="InterPro" id="IPR000182">
    <property type="entry name" value="GNAT_dom"/>
</dbReference>